<dbReference type="SUPFAM" id="SSF54928">
    <property type="entry name" value="RNA-binding domain, RBD"/>
    <property type="match status" value="1"/>
</dbReference>
<keyword evidence="4" id="KW-1185">Reference proteome</keyword>
<sequence>MEEGRRGTRTVRVRNISDLAREREVREFFSFSGEIDHVDITPDRAAAPGRTAYVTFKDAKALEIALLLSVCMALPNHPMATSCEFTSTSLSMNSNLW</sequence>
<dbReference type="Gramene" id="AET7Gv21087000.1">
    <property type="protein sequence ID" value="AET7Gv21087000.1"/>
    <property type="gene ID" value="AET7Gv21087000"/>
</dbReference>
<reference evidence="3" key="5">
    <citation type="journal article" date="2021" name="G3 (Bethesda)">
        <title>Aegilops tauschii genome assembly Aet v5.0 features greater sequence contiguity and improved annotation.</title>
        <authorList>
            <person name="Wang L."/>
            <person name="Zhu T."/>
            <person name="Rodriguez J.C."/>
            <person name="Deal K.R."/>
            <person name="Dubcovsky J."/>
            <person name="McGuire P.E."/>
            <person name="Lux T."/>
            <person name="Spannagl M."/>
            <person name="Mayer K.F.X."/>
            <person name="Baldrich P."/>
            <person name="Meyers B.C."/>
            <person name="Huo N."/>
            <person name="Gu Y.Q."/>
            <person name="Zhou H."/>
            <person name="Devos K.M."/>
            <person name="Bennetzen J.L."/>
            <person name="Unver T."/>
            <person name="Budak H."/>
            <person name="Gulick P.J."/>
            <person name="Galiba G."/>
            <person name="Kalapos B."/>
            <person name="Nelson D.R."/>
            <person name="Li P."/>
            <person name="You F.M."/>
            <person name="Luo M.C."/>
            <person name="Dvorak J."/>
        </authorList>
    </citation>
    <scope>NUCLEOTIDE SEQUENCE [LARGE SCALE GENOMIC DNA]</scope>
    <source>
        <strain evidence="3">cv. AL8/78</strain>
    </source>
</reference>
<dbReference type="SMART" id="SM00360">
    <property type="entry name" value="RRM"/>
    <property type="match status" value="1"/>
</dbReference>
<dbReference type="EnsemblPlants" id="AET7Gv21087000.1">
    <property type="protein sequence ID" value="AET7Gv21087000.1"/>
    <property type="gene ID" value="AET7Gv21087000"/>
</dbReference>
<dbReference type="STRING" id="200361.A0A453SUH3"/>
<reference evidence="3" key="3">
    <citation type="journal article" date="2017" name="Nature">
        <title>Genome sequence of the progenitor of the wheat D genome Aegilops tauschii.</title>
        <authorList>
            <person name="Luo M.C."/>
            <person name="Gu Y.Q."/>
            <person name="Puiu D."/>
            <person name="Wang H."/>
            <person name="Twardziok S.O."/>
            <person name="Deal K.R."/>
            <person name="Huo N."/>
            <person name="Zhu T."/>
            <person name="Wang L."/>
            <person name="Wang Y."/>
            <person name="McGuire P.E."/>
            <person name="Liu S."/>
            <person name="Long H."/>
            <person name="Ramasamy R.K."/>
            <person name="Rodriguez J.C."/>
            <person name="Van S.L."/>
            <person name="Yuan L."/>
            <person name="Wang Z."/>
            <person name="Xia Z."/>
            <person name="Xiao L."/>
            <person name="Anderson O.D."/>
            <person name="Ouyang S."/>
            <person name="Liang Y."/>
            <person name="Zimin A.V."/>
            <person name="Pertea G."/>
            <person name="Qi P."/>
            <person name="Bennetzen J.L."/>
            <person name="Dai X."/>
            <person name="Dawson M.W."/>
            <person name="Muller H.G."/>
            <person name="Kugler K."/>
            <person name="Rivarola-Duarte L."/>
            <person name="Spannagl M."/>
            <person name="Mayer K.F.X."/>
            <person name="Lu F.H."/>
            <person name="Bevan M.W."/>
            <person name="Leroy P."/>
            <person name="Li P."/>
            <person name="You F.M."/>
            <person name="Sun Q."/>
            <person name="Liu Z."/>
            <person name="Lyons E."/>
            <person name="Wicker T."/>
            <person name="Salzberg S.L."/>
            <person name="Devos K.M."/>
            <person name="Dvorak J."/>
        </authorList>
    </citation>
    <scope>NUCLEOTIDE SEQUENCE [LARGE SCALE GENOMIC DNA]</scope>
    <source>
        <strain evidence="3">cv. AL8/78</strain>
    </source>
</reference>
<dbReference type="PANTHER" id="PTHR32343">
    <property type="entry name" value="SERINE/ARGININE-RICH SPLICING FACTOR"/>
    <property type="match status" value="1"/>
</dbReference>
<evidence type="ECO:0000256" key="1">
    <source>
        <dbReference type="PROSITE-ProRule" id="PRU00176"/>
    </source>
</evidence>
<reference evidence="3" key="4">
    <citation type="submission" date="2019-03" db="UniProtKB">
        <authorList>
            <consortium name="EnsemblPlants"/>
        </authorList>
    </citation>
    <scope>IDENTIFICATION</scope>
</reference>
<evidence type="ECO:0000259" key="2">
    <source>
        <dbReference type="PROSITE" id="PS50102"/>
    </source>
</evidence>
<dbReference type="AlphaFoldDB" id="A0A453SUH3"/>
<evidence type="ECO:0000313" key="3">
    <source>
        <dbReference type="EnsemblPlants" id="AET7Gv21087000.1"/>
    </source>
</evidence>
<dbReference type="GO" id="GO:0003723">
    <property type="term" value="F:RNA binding"/>
    <property type="evidence" value="ECO:0007669"/>
    <property type="project" value="UniProtKB-UniRule"/>
</dbReference>
<organism evidence="3 4">
    <name type="scientific">Aegilops tauschii subsp. strangulata</name>
    <name type="common">Goatgrass</name>
    <dbReference type="NCBI Taxonomy" id="200361"/>
    <lineage>
        <taxon>Eukaryota</taxon>
        <taxon>Viridiplantae</taxon>
        <taxon>Streptophyta</taxon>
        <taxon>Embryophyta</taxon>
        <taxon>Tracheophyta</taxon>
        <taxon>Spermatophyta</taxon>
        <taxon>Magnoliopsida</taxon>
        <taxon>Liliopsida</taxon>
        <taxon>Poales</taxon>
        <taxon>Poaceae</taxon>
        <taxon>BOP clade</taxon>
        <taxon>Pooideae</taxon>
        <taxon>Triticodae</taxon>
        <taxon>Triticeae</taxon>
        <taxon>Triticinae</taxon>
        <taxon>Aegilops</taxon>
    </lineage>
</organism>
<dbReference type="InterPro" id="IPR035979">
    <property type="entry name" value="RBD_domain_sf"/>
</dbReference>
<reference evidence="4" key="1">
    <citation type="journal article" date="2014" name="Science">
        <title>Ancient hybridizations among the ancestral genomes of bread wheat.</title>
        <authorList>
            <consortium name="International Wheat Genome Sequencing Consortium,"/>
            <person name="Marcussen T."/>
            <person name="Sandve S.R."/>
            <person name="Heier L."/>
            <person name="Spannagl M."/>
            <person name="Pfeifer M."/>
            <person name="Jakobsen K.S."/>
            <person name="Wulff B.B."/>
            <person name="Steuernagel B."/>
            <person name="Mayer K.F."/>
            <person name="Olsen O.A."/>
        </authorList>
    </citation>
    <scope>NUCLEOTIDE SEQUENCE [LARGE SCALE GENOMIC DNA]</scope>
    <source>
        <strain evidence="4">cv. AL8/78</strain>
    </source>
</reference>
<dbReference type="InterPro" id="IPR012677">
    <property type="entry name" value="Nucleotide-bd_a/b_plait_sf"/>
</dbReference>
<dbReference type="Gene3D" id="3.30.70.330">
    <property type="match status" value="1"/>
</dbReference>
<feature type="domain" description="RRM" evidence="2">
    <location>
        <begin position="9"/>
        <end position="75"/>
    </location>
</feature>
<dbReference type="PANTHER" id="PTHR32343:SF9">
    <property type="entry name" value="RRM-CONTAINING PROTEIN-RELATED"/>
    <property type="match status" value="1"/>
</dbReference>
<evidence type="ECO:0000313" key="4">
    <source>
        <dbReference type="Proteomes" id="UP000015105"/>
    </source>
</evidence>
<reference evidence="4" key="2">
    <citation type="journal article" date="2017" name="Nat. Plants">
        <title>The Aegilops tauschii genome reveals multiple impacts of transposons.</title>
        <authorList>
            <person name="Zhao G."/>
            <person name="Zou C."/>
            <person name="Li K."/>
            <person name="Wang K."/>
            <person name="Li T."/>
            <person name="Gao L."/>
            <person name="Zhang X."/>
            <person name="Wang H."/>
            <person name="Yang Z."/>
            <person name="Liu X."/>
            <person name="Jiang W."/>
            <person name="Mao L."/>
            <person name="Kong X."/>
            <person name="Jiao Y."/>
            <person name="Jia J."/>
        </authorList>
    </citation>
    <scope>NUCLEOTIDE SEQUENCE [LARGE SCALE GENOMIC DNA]</scope>
    <source>
        <strain evidence="4">cv. AL8/78</strain>
    </source>
</reference>
<accession>A0A453SUH3</accession>
<dbReference type="Pfam" id="PF00076">
    <property type="entry name" value="RRM_1"/>
    <property type="match status" value="1"/>
</dbReference>
<dbReference type="InterPro" id="IPR000504">
    <property type="entry name" value="RRM_dom"/>
</dbReference>
<dbReference type="PROSITE" id="PS50102">
    <property type="entry name" value="RRM"/>
    <property type="match status" value="1"/>
</dbReference>
<keyword evidence="1" id="KW-0694">RNA-binding</keyword>
<proteinExistence type="predicted"/>
<protein>
    <recommendedName>
        <fullName evidence="2">RRM domain-containing protein</fullName>
    </recommendedName>
</protein>
<name>A0A453SUH3_AEGTS</name>
<dbReference type="Proteomes" id="UP000015105">
    <property type="component" value="Chromosome 7D"/>
</dbReference>